<evidence type="ECO:0000259" key="2">
    <source>
        <dbReference type="Pfam" id="PF19956"/>
    </source>
</evidence>
<dbReference type="SUPFAM" id="SSF53167">
    <property type="entry name" value="Purine and uridine phosphorylases"/>
    <property type="match status" value="1"/>
</dbReference>
<dbReference type="PANTHER" id="PTHR46832">
    <property type="entry name" value="5'-METHYLTHIOADENOSINE/S-ADENOSYLHOMOCYSTEINE NUCLEOSIDASE"/>
    <property type="match status" value="1"/>
</dbReference>
<comment type="caution">
    <text evidence="3">The sequence shown here is derived from an EMBL/GenBank/DDBJ whole genome shotgun (WGS) entry which is preliminary data.</text>
</comment>
<name>A0ABQ4A6F1_9ACTN</name>
<gene>
    <name evidence="3" type="ORF">Ahu01nite_095230</name>
</gene>
<reference evidence="3 4" key="1">
    <citation type="submission" date="2021-01" db="EMBL/GenBank/DDBJ databases">
        <title>Whole genome shotgun sequence of Actinoplanes humidus NBRC 14915.</title>
        <authorList>
            <person name="Komaki H."/>
            <person name="Tamura T."/>
        </authorList>
    </citation>
    <scope>NUCLEOTIDE SEQUENCE [LARGE SCALE GENOMIC DNA]</scope>
    <source>
        <strain evidence="3 4">NBRC 14915</strain>
    </source>
</reference>
<keyword evidence="4" id="KW-1185">Reference proteome</keyword>
<organism evidence="3 4">
    <name type="scientific">Winogradskya humida</name>
    <dbReference type="NCBI Taxonomy" id="113566"/>
    <lineage>
        <taxon>Bacteria</taxon>
        <taxon>Bacillati</taxon>
        <taxon>Actinomycetota</taxon>
        <taxon>Actinomycetes</taxon>
        <taxon>Micromonosporales</taxon>
        <taxon>Micromonosporaceae</taxon>
        <taxon>Winogradskya</taxon>
    </lineage>
</organism>
<proteinExistence type="predicted"/>
<dbReference type="PANTHER" id="PTHR46832:SF1">
    <property type="entry name" value="5'-METHYLTHIOADENOSINE_S-ADENOSYLHOMOCYSTEINE NUCLEOSIDASE"/>
    <property type="match status" value="1"/>
</dbReference>
<dbReference type="Gene3D" id="3.40.50.1580">
    <property type="entry name" value="Nucleoside phosphorylase domain"/>
    <property type="match status" value="1"/>
</dbReference>
<feature type="domain" description="Nucleoside phosphorylase" evidence="1">
    <location>
        <begin position="22"/>
        <end position="260"/>
    </location>
</feature>
<protein>
    <recommendedName>
        <fullName evidence="5">Nucleoside phosphorylase</fullName>
    </recommendedName>
</protein>
<dbReference type="Pfam" id="PF19956">
    <property type="entry name" value="EAD2"/>
    <property type="match status" value="1"/>
</dbReference>
<evidence type="ECO:0000259" key="1">
    <source>
        <dbReference type="Pfam" id="PF01048"/>
    </source>
</evidence>
<dbReference type="InterPro" id="IPR000845">
    <property type="entry name" value="Nucleoside_phosphorylase_d"/>
</dbReference>
<dbReference type="Proteomes" id="UP000603200">
    <property type="component" value="Unassembled WGS sequence"/>
</dbReference>
<evidence type="ECO:0000313" key="3">
    <source>
        <dbReference type="EMBL" id="GIE26421.1"/>
    </source>
</evidence>
<sequence length="390" mass="41570">MPNPVRMRWGERGTSMPGEVTIGIVTAIAIELATVRAVLDGVRDLRVAGDPGYYCVGTLPSAEERVPHRVAAVMLTRDGTRNAAATVVDMARSFPSIRVVVMCGIAAGLPAAGVRLGDVVSATGGIVDYGHLRATNGSRELRRASGDISTMFLAADNRLAVGQHDGRRPWEPVLAELERVNPGFRRPPPEGGTPSVHRGAIGSADVLLRDAVLRDGLADVHGIIAFEMEGSGISVGAGLHGREWFMIRGVSDLADDRKNDGWHGYAAAGAASYLRALAGVVEPVPAVARPDRRPGRVAELSRIVEALLAVRLVRDEHERRLLVDELPTHIRSVIAYSPTARTHVISIVRACEGFEEGQAALLGAVGLLLGAETAEFAQLEETVRQNWNGV</sequence>
<feature type="domain" description="Effector-associated" evidence="2">
    <location>
        <begin position="304"/>
        <end position="383"/>
    </location>
</feature>
<dbReference type="Pfam" id="PF01048">
    <property type="entry name" value="PNP_UDP_1"/>
    <property type="match status" value="1"/>
</dbReference>
<dbReference type="InterPro" id="IPR035994">
    <property type="entry name" value="Nucleoside_phosphorylase_sf"/>
</dbReference>
<dbReference type="InterPro" id="IPR045431">
    <property type="entry name" value="EAD2"/>
</dbReference>
<dbReference type="EMBL" id="BOMN01000143">
    <property type="protein sequence ID" value="GIE26421.1"/>
    <property type="molecule type" value="Genomic_DNA"/>
</dbReference>
<accession>A0ABQ4A6F1</accession>
<evidence type="ECO:0008006" key="5">
    <source>
        <dbReference type="Google" id="ProtNLM"/>
    </source>
</evidence>
<evidence type="ECO:0000313" key="4">
    <source>
        <dbReference type="Proteomes" id="UP000603200"/>
    </source>
</evidence>